<evidence type="ECO:0000313" key="6">
    <source>
        <dbReference type="EMBL" id="KAK0663402.1"/>
    </source>
</evidence>
<dbReference type="Proteomes" id="UP001174997">
    <property type="component" value="Unassembled WGS sequence"/>
</dbReference>
<dbReference type="AlphaFoldDB" id="A0AA39Z4H7"/>
<dbReference type="InterPro" id="IPR011706">
    <property type="entry name" value="Cu-oxidase_C"/>
</dbReference>
<name>A0AA39Z4H7_9PEZI</name>
<dbReference type="PANTHER" id="PTHR48267:SF1">
    <property type="entry name" value="BILIRUBIN OXIDASE"/>
    <property type="match status" value="1"/>
</dbReference>
<dbReference type="InterPro" id="IPR011707">
    <property type="entry name" value="Cu-oxidase-like_N"/>
</dbReference>
<evidence type="ECO:0000256" key="2">
    <source>
        <dbReference type="ARBA" id="ARBA00023008"/>
    </source>
</evidence>
<dbReference type="Pfam" id="PF07732">
    <property type="entry name" value="Cu-oxidase_3"/>
    <property type="match status" value="1"/>
</dbReference>
<dbReference type="CDD" id="cd13889">
    <property type="entry name" value="CuRO_3_BOD"/>
    <property type="match status" value="1"/>
</dbReference>
<gene>
    <name evidence="6" type="ORF">QBC41DRAFT_259897</name>
</gene>
<feature type="region of interest" description="Disordered" evidence="3">
    <location>
        <begin position="568"/>
        <end position="657"/>
    </location>
</feature>
<dbReference type="GO" id="GO:0016491">
    <property type="term" value="F:oxidoreductase activity"/>
    <property type="evidence" value="ECO:0007669"/>
    <property type="project" value="InterPro"/>
</dbReference>
<comment type="similarity">
    <text evidence="1">Belongs to the multicopper oxidase family.</text>
</comment>
<feature type="domain" description="Plastocyanin-like" evidence="5">
    <location>
        <begin position="66"/>
        <end position="169"/>
    </location>
</feature>
<reference evidence="6" key="1">
    <citation type="submission" date="2023-06" db="EMBL/GenBank/DDBJ databases">
        <title>Genome-scale phylogeny and comparative genomics of the fungal order Sordariales.</title>
        <authorList>
            <consortium name="Lawrence Berkeley National Laboratory"/>
            <person name="Hensen N."/>
            <person name="Bonometti L."/>
            <person name="Westerberg I."/>
            <person name="Brannstrom I.O."/>
            <person name="Guillou S."/>
            <person name="Cros-Aarteil S."/>
            <person name="Calhoun S."/>
            <person name="Haridas S."/>
            <person name="Kuo A."/>
            <person name="Mondo S."/>
            <person name="Pangilinan J."/>
            <person name="Riley R."/>
            <person name="Labutti K."/>
            <person name="Andreopoulos B."/>
            <person name="Lipzen A."/>
            <person name="Chen C."/>
            <person name="Yanf M."/>
            <person name="Daum C."/>
            <person name="Ng V."/>
            <person name="Clum A."/>
            <person name="Steindorff A."/>
            <person name="Ohm R."/>
            <person name="Martin F."/>
            <person name="Silar P."/>
            <person name="Natvig D."/>
            <person name="Lalanne C."/>
            <person name="Gautier V."/>
            <person name="Ament-Velasquez S.L."/>
            <person name="Kruys A."/>
            <person name="Hutchinson M.I."/>
            <person name="Powell A.J."/>
            <person name="Barry K."/>
            <person name="Miller A.N."/>
            <person name="Grigoriev I.V."/>
            <person name="Debuchy R."/>
            <person name="Gladieux P."/>
            <person name="Thoren M.H."/>
            <person name="Johannesson H."/>
        </authorList>
    </citation>
    <scope>NUCLEOTIDE SEQUENCE</scope>
    <source>
        <strain evidence="6">CBS 307.81</strain>
    </source>
</reference>
<dbReference type="GO" id="GO:0005507">
    <property type="term" value="F:copper ion binding"/>
    <property type="evidence" value="ECO:0007669"/>
    <property type="project" value="InterPro"/>
</dbReference>
<dbReference type="PANTHER" id="PTHR48267">
    <property type="entry name" value="CUPREDOXIN SUPERFAMILY PROTEIN"/>
    <property type="match status" value="1"/>
</dbReference>
<feature type="compositionally biased region" description="Low complexity" evidence="3">
    <location>
        <begin position="634"/>
        <end position="657"/>
    </location>
</feature>
<organism evidence="6 7">
    <name type="scientific">Cercophora samala</name>
    <dbReference type="NCBI Taxonomy" id="330535"/>
    <lineage>
        <taxon>Eukaryota</taxon>
        <taxon>Fungi</taxon>
        <taxon>Dikarya</taxon>
        <taxon>Ascomycota</taxon>
        <taxon>Pezizomycotina</taxon>
        <taxon>Sordariomycetes</taxon>
        <taxon>Sordariomycetidae</taxon>
        <taxon>Sordariales</taxon>
        <taxon>Lasiosphaeriaceae</taxon>
        <taxon>Cercophora</taxon>
    </lineage>
</organism>
<protein>
    <submittedName>
        <fullName evidence="6">Bilirubin oxidase</fullName>
    </submittedName>
</protein>
<evidence type="ECO:0000313" key="7">
    <source>
        <dbReference type="Proteomes" id="UP001174997"/>
    </source>
</evidence>
<keyword evidence="2" id="KW-0186">Copper</keyword>
<comment type="caution">
    <text evidence="6">The sequence shown here is derived from an EMBL/GenBank/DDBJ whole genome shotgun (WGS) entry which is preliminary data.</text>
</comment>
<dbReference type="SUPFAM" id="SSF49503">
    <property type="entry name" value="Cupredoxins"/>
    <property type="match status" value="3"/>
</dbReference>
<dbReference type="InterPro" id="IPR045087">
    <property type="entry name" value="Cu-oxidase_fam"/>
</dbReference>
<sequence length="657" mass="73674">MFQVPLPIPPLKQPSRIVKVKVPTLANVTSPVANLTNANTTSAKLVHYYEIEIKPFQHSIYPNLSPANLVGYDGISPGPTIMVPRGTESVVRFVNNAHANSSVHLHGSYSRAPFDGWAEDTTAPGEYKDYYFPNQQSARMMWYHDHAVHITAENAYMGQAGVYLVHDPAEDALNLPSGYGEYDIPLVLAAKQYNADGTLFSTVGERISLWGDVIHVNGQPWPFLNVEPRKYRFRFLNAAVSRSFSLYFVKTSNVGGLNAKLPFKVIASDSGLLQTPVQTSYMYISMAERYEIVFDFSSYAGQTIELRNFAKAGGAGVEDDYEDTDKVMRFVVANTTASQDTSVIPTQLRTVPFPRPKTRRKIDQHFKFHRANGQWLINGVGFAEANNRILANVPRGTVEIWELENTTDGWSHPIHVHLVDFRVIWRRREGRRVEKYESEGLKDVVWLGREETVLVEAHYAPWDGVYMFHCHNLIHEDDDMMAAFNVTVLPGFGYNNLSASFLDPMEPRWRAKPFAMTDFQARTGPFSGATIDQTVKEFVATDAYGHVDDIVEDLDRYWRTASQPVRSTTTRSFSSATRSTSSTRTQTTTASGSTTTSWPTATSTPTTRNLSTRLQPTTRLLSITKSWASSETESTLPPRLTSRPLSSPRPPSLSTLF</sequence>
<evidence type="ECO:0000259" key="5">
    <source>
        <dbReference type="Pfam" id="PF07732"/>
    </source>
</evidence>
<feature type="compositionally biased region" description="Low complexity" evidence="3">
    <location>
        <begin position="568"/>
        <end position="613"/>
    </location>
</feature>
<keyword evidence="7" id="KW-1185">Reference proteome</keyword>
<accession>A0AA39Z4H7</accession>
<dbReference type="Pfam" id="PF07731">
    <property type="entry name" value="Cu-oxidase_2"/>
    <property type="match status" value="1"/>
</dbReference>
<evidence type="ECO:0000256" key="3">
    <source>
        <dbReference type="SAM" id="MobiDB-lite"/>
    </source>
</evidence>
<proteinExistence type="inferred from homology"/>
<dbReference type="EMBL" id="JAULSY010000132">
    <property type="protein sequence ID" value="KAK0663402.1"/>
    <property type="molecule type" value="Genomic_DNA"/>
</dbReference>
<dbReference type="InterPro" id="IPR008972">
    <property type="entry name" value="Cupredoxin"/>
</dbReference>
<dbReference type="CDD" id="cd13866">
    <property type="entry name" value="CuRO_2_BOD"/>
    <property type="match status" value="1"/>
</dbReference>
<evidence type="ECO:0000256" key="1">
    <source>
        <dbReference type="ARBA" id="ARBA00010609"/>
    </source>
</evidence>
<dbReference type="Gene3D" id="2.60.40.420">
    <property type="entry name" value="Cupredoxins - blue copper proteins"/>
    <property type="match status" value="3"/>
</dbReference>
<feature type="domain" description="Plastocyanin-like" evidence="4">
    <location>
        <begin position="365"/>
        <end position="487"/>
    </location>
</feature>
<feature type="compositionally biased region" description="Polar residues" evidence="3">
    <location>
        <begin position="614"/>
        <end position="633"/>
    </location>
</feature>
<evidence type="ECO:0000259" key="4">
    <source>
        <dbReference type="Pfam" id="PF07731"/>
    </source>
</evidence>